<dbReference type="PRINTS" id="PR00759">
    <property type="entry name" value="BASICPTASE"/>
</dbReference>
<dbReference type="GO" id="GO:0005615">
    <property type="term" value="C:extracellular space"/>
    <property type="evidence" value="ECO:0007669"/>
    <property type="project" value="TreeGrafter"/>
</dbReference>
<keyword evidence="2" id="KW-0732">Signal</keyword>
<evidence type="ECO:0000256" key="1">
    <source>
        <dbReference type="ARBA" id="ARBA00023157"/>
    </source>
</evidence>
<reference evidence="5" key="1">
    <citation type="submission" date="2025-08" db="UniProtKB">
        <authorList>
            <consortium name="RefSeq"/>
        </authorList>
    </citation>
    <scope>IDENTIFICATION</scope>
</reference>
<dbReference type="PANTHER" id="PTHR10083:SF374">
    <property type="entry name" value="BPTI_KUNITZ INHIBITOR DOMAIN-CONTAINING PROTEIN"/>
    <property type="match status" value="1"/>
</dbReference>
<dbReference type="PROSITE" id="PS50279">
    <property type="entry name" value="BPTI_KUNITZ_2"/>
    <property type="match status" value="1"/>
</dbReference>
<feature type="domain" description="BPTI/Kunitz inhibitor" evidence="3">
    <location>
        <begin position="48"/>
        <end position="98"/>
    </location>
</feature>
<evidence type="ECO:0000313" key="5">
    <source>
        <dbReference type="RefSeq" id="XP_030062919.1"/>
    </source>
</evidence>
<evidence type="ECO:0000313" key="4">
    <source>
        <dbReference type="Proteomes" id="UP000515156"/>
    </source>
</evidence>
<evidence type="ECO:0000256" key="2">
    <source>
        <dbReference type="SAM" id="SignalP"/>
    </source>
</evidence>
<sequence length="99" mass="11456">MRLILVLTVGLLLTCVLQAEAQSTTTTTTSWNEWPYWTTTTTTYREICSLPIDWGSCTSTQPRWGYNIYSGRCELFYYQGSYGNENNFLTYEDCKARCC</sequence>
<dbReference type="InterPro" id="IPR050098">
    <property type="entry name" value="TFPI/VKTCI-like"/>
</dbReference>
<dbReference type="InParanoid" id="A0A6P7YJ26"/>
<dbReference type="SMART" id="SM00131">
    <property type="entry name" value="KU"/>
    <property type="match status" value="1"/>
</dbReference>
<proteinExistence type="predicted"/>
<gene>
    <name evidence="5" type="primary">LOC115472699</name>
</gene>
<dbReference type="Proteomes" id="UP000515156">
    <property type="component" value="Chromosome 6"/>
</dbReference>
<dbReference type="SUPFAM" id="SSF57362">
    <property type="entry name" value="BPTI-like"/>
    <property type="match status" value="1"/>
</dbReference>
<dbReference type="Pfam" id="PF00014">
    <property type="entry name" value="Kunitz_BPTI"/>
    <property type="match status" value="1"/>
</dbReference>
<dbReference type="GeneID" id="115472699"/>
<dbReference type="CDD" id="cd00109">
    <property type="entry name" value="Kunitz-type"/>
    <property type="match status" value="1"/>
</dbReference>
<organism evidence="4 5">
    <name type="scientific">Microcaecilia unicolor</name>
    <dbReference type="NCBI Taxonomy" id="1415580"/>
    <lineage>
        <taxon>Eukaryota</taxon>
        <taxon>Metazoa</taxon>
        <taxon>Chordata</taxon>
        <taxon>Craniata</taxon>
        <taxon>Vertebrata</taxon>
        <taxon>Euteleostomi</taxon>
        <taxon>Amphibia</taxon>
        <taxon>Gymnophiona</taxon>
        <taxon>Siphonopidae</taxon>
        <taxon>Microcaecilia</taxon>
    </lineage>
</organism>
<name>A0A6P7YJ26_9AMPH</name>
<dbReference type="Gene3D" id="4.10.410.10">
    <property type="entry name" value="Pancreatic trypsin inhibitor Kunitz domain"/>
    <property type="match status" value="1"/>
</dbReference>
<dbReference type="GO" id="GO:0004867">
    <property type="term" value="F:serine-type endopeptidase inhibitor activity"/>
    <property type="evidence" value="ECO:0007669"/>
    <property type="project" value="InterPro"/>
</dbReference>
<accession>A0A6P7YJ26</accession>
<dbReference type="PANTHER" id="PTHR10083">
    <property type="entry name" value="KUNITZ-TYPE PROTEASE INHIBITOR-RELATED"/>
    <property type="match status" value="1"/>
</dbReference>
<dbReference type="RefSeq" id="XP_030062919.1">
    <property type="nucleotide sequence ID" value="XM_030207059.1"/>
</dbReference>
<dbReference type="InterPro" id="IPR002223">
    <property type="entry name" value="Kunitz_BPTI"/>
</dbReference>
<dbReference type="OrthoDB" id="4473401at2759"/>
<protein>
    <submittedName>
        <fullName evidence="5">KappaPI-actitoxin-Avd3b-like</fullName>
    </submittedName>
</protein>
<keyword evidence="1" id="KW-1015">Disulfide bond</keyword>
<feature type="chain" id="PRO_5028174832" evidence="2">
    <location>
        <begin position="22"/>
        <end position="99"/>
    </location>
</feature>
<evidence type="ECO:0000259" key="3">
    <source>
        <dbReference type="PROSITE" id="PS50279"/>
    </source>
</evidence>
<keyword evidence="4" id="KW-1185">Reference proteome</keyword>
<dbReference type="AlphaFoldDB" id="A0A6P7YJ26"/>
<dbReference type="InterPro" id="IPR036880">
    <property type="entry name" value="Kunitz_BPTI_sf"/>
</dbReference>
<dbReference type="KEGG" id="muo:115472699"/>
<feature type="signal peptide" evidence="2">
    <location>
        <begin position="1"/>
        <end position="21"/>
    </location>
</feature>